<protein>
    <submittedName>
        <fullName evidence="1">Uncharacterized protein</fullName>
    </submittedName>
</protein>
<name>A0ACB9GKM2_9ASTR</name>
<proteinExistence type="predicted"/>
<sequence>MCFPQNGLWACQPIKLAEMFWEFYNCHLVVIQCICTSLGFEWYFGDLPLRIPLIQLSNEANGREAPPVSLKKNVHGEVQALCVGQRSSNECRATPAPSLYICMDPHDPDVCLGLLTLGVLSHLVLLTHLEFPFVWVQILVRVQSVVIPISVTDDRCRRSPSSARNSIF</sequence>
<gene>
    <name evidence="1" type="ORF">L1987_43273</name>
</gene>
<reference evidence="2" key="1">
    <citation type="journal article" date="2022" name="Mol. Ecol. Resour.">
        <title>The genomes of chicory, endive, great burdock and yacon provide insights into Asteraceae palaeo-polyploidization history and plant inulin production.</title>
        <authorList>
            <person name="Fan W."/>
            <person name="Wang S."/>
            <person name="Wang H."/>
            <person name="Wang A."/>
            <person name="Jiang F."/>
            <person name="Liu H."/>
            <person name="Zhao H."/>
            <person name="Xu D."/>
            <person name="Zhang Y."/>
        </authorList>
    </citation>
    <scope>NUCLEOTIDE SEQUENCE [LARGE SCALE GENOMIC DNA]</scope>
    <source>
        <strain evidence="2">cv. Yunnan</strain>
    </source>
</reference>
<comment type="caution">
    <text evidence="1">The sequence shown here is derived from an EMBL/GenBank/DDBJ whole genome shotgun (WGS) entry which is preliminary data.</text>
</comment>
<dbReference type="EMBL" id="CM042031">
    <property type="protein sequence ID" value="KAI3784179.1"/>
    <property type="molecule type" value="Genomic_DNA"/>
</dbReference>
<accession>A0ACB9GKM2</accession>
<organism evidence="1 2">
    <name type="scientific">Smallanthus sonchifolius</name>
    <dbReference type="NCBI Taxonomy" id="185202"/>
    <lineage>
        <taxon>Eukaryota</taxon>
        <taxon>Viridiplantae</taxon>
        <taxon>Streptophyta</taxon>
        <taxon>Embryophyta</taxon>
        <taxon>Tracheophyta</taxon>
        <taxon>Spermatophyta</taxon>
        <taxon>Magnoliopsida</taxon>
        <taxon>eudicotyledons</taxon>
        <taxon>Gunneridae</taxon>
        <taxon>Pentapetalae</taxon>
        <taxon>asterids</taxon>
        <taxon>campanulids</taxon>
        <taxon>Asterales</taxon>
        <taxon>Asteraceae</taxon>
        <taxon>Asteroideae</taxon>
        <taxon>Heliantheae alliance</taxon>
        <taxon>Millerieae</taxon>
        <taxon>Smallanthus</taxon>
    </lineage>
</organism>
<dbReference type="Proteomes" id="UP001056120">
    <property type="component" value="Linkage Group LG14"/>
</dbReference>
<evidence type="ECO:0000313" key="1">
    <source>
        <dbReference type="EMBL" id="KAI3784179.1"/>
    </source>
</evidence>
<evidence type="ECO:0000313" key="2">
    <source>
        <dbReference type="Proteomes" id="UP001056120"/>
    </source>
</evidence>
<keyword evidence="2" id="KW-1185">Reference proteome</keyword>
<reference evidence="1 2" key="2">
    <citation type="journal article" date="2022" name="Mol. Ecol. Resour.">
        <title>The genomes of chicory, endive, great burdock and yacon provide insights into Asteraceae paleo-polyploidization history and plant inulin production.</title>
        <authorList>
            <person name="Fan W."/>
            <person name="Wang S."/>
            <person name="Wang H."/>
            <person name="Wang A."/>
            <person name="Jiang F."/>
            <person name="Liu H."/>
            <person name="Zhao H."/>
            <person name="Xu D."/>
            <person name="Zhang Y."/>
        </authorList>
    </citation>
    <scope>NUCLEOTIDE SEQUENCE [LARGE SCALE GENOMIC DNA]</scope>
    <source>
        <strain evidence="2">cv. Yunnan</strain>
        <tissue evidence="1">Leaves</tissue>
    </source>
</reference>